<dbReference type="CDD" id="cd11041">
    <property type="entry name" value="CYP503A1-like"/>
    <property type="match status" value="1"/>
</dbReference>
<reference evidence="10 11" key="1">
    <citation type="journal article" date="2012" name="PLoS Pathog.">
        <title>Diverse lifestyles and strategies of plant pathogenesis encoded in the genomes of eighteen Dothideomycetes fungi.</title>
        <authorList>
            <person name="Ohm R.A."/>
            <person name="Feau N."/>
            <person name="Henrissat B."/>
            <person name="Schoch C.L."/>
            <person name="Horwitz B.A."/>
            <person name="Barry K.W."/>
            <person name="Condon B.J."/>
            <person name="Copeland A.C."/>
            <person name="Dhillon B."/>
            <person name="Glaser F."/>
            <person name="Hesse C.N."/>
            <person name="Kosti I."/>
            <person name="LaButti K."/>
            <person name="Lindquist E.A."/>
            <person name="Lucas S."/>
            <person name="Salamov A.A."/>
            <person name="Bradshaw R.E."/>
            <person name="Ciuffetti L."/>
            <person name="Hamelin R.C."/>
            <person name="Kema G.H.J."/>
            <person name="Lawrence C."/>
            <person name="Scott J.A."/>
            <person name="Spatafora J.W."/>
            <person name="Turgeon B.G."/>
            <person name="de Wit P.J.G.M."/>
            <person name="Zhong S."/>
            <person name="Goodwin S.B."/>
            <person name="Grigoriev I.V."/>
        </authorList>
    </citation>
    <scope>NUCLEOTIDE SEQUENCE [LARGE SCALE GENOMIC DNA]</scope>
    <source>
        <strain evidence="10 11">SO2202</strain>
    </source>
</reference>
<dbReference type="GO" id="GO:0004497">
    <property type="term" value="F:monooxygenase activity"/>
    <property type="evidence" value="ECO:0007669"/>
    <property type="project" value="UniProtKB-KW"/>
</dbReference>
<keyword evidence="5 9" id="KW-0560">Oxidoreductase</keyword>
<sequence>MIEPAVQERLKQLEQPCSTSNLTHSTGTSSMISIDWFAAAGKSRRLRNFDFVSAEFTLAIASIRTVSGHAFGGLVRLAMHPEYVQPIRDEIIEVLQNASQLDKSCLFRMRLLDSFLKESARMDCFPTTLRRIALRDVRFRDGTLLPQGAYCMIAPAPMKDSSFYTPDALVFDGFRYVKLRQAALERGSTGEQYQYCSVSNQDTVFGLGVHACPARFFATFQVKLLVAYMLLHYDMRLPDGDVGEPLIKTLGYERSMNHARSLQFTTRLPEVDWQKLAEHNKKF</sequence>
<keyword evidence="6 8" id="KW-0408">Iron</keyword>
<comment type="similarity">
    <text evidence="2 9">Belongs to the cytochrome P450 family.</text>
</comment>
<keyword evidence="4 8" id="KW-0479">Metal-binding</keyword>
<organism evidence="10 11">
    <name type="scientific">Sphaerulina musiva (strain SO2202)</name>
    <name type="common">Poplar stem canker fungus</name>
    <name type="synonym">Septoria musiva</name>
    <dbReference type="NCBI Taxonomy" id="692275"/>
    <lineage>
        <taxon>Eukaryota</taxon>
        <taxon>Fungi</taxon>
        <taxon>Dikarya</taxon>
        <taxon>Ascomycota</taxon>
        <taxon>Pezizomycotina</taxon>
        <taxon>Dothideomycetes</taxon>
        <taxon>Dothideomycetidae</taxon>
        <taxon>Mycosphaerellales</taxon>
        <taxon>Mycosphaerellaceae</taxon>
        <taxon>Sphaerulina</taxon>
    </lineage>
</organism>
<accession>N1QKY0</accession>
<gene>
    <name evidence="10" type="ORF">SEPMUDRAFT_56851</name>
</gene>
<evidence type="ECO:0000313" key="10">
    <source>
        <dbReference type="EMBL" id="EMF16952.1"/>
    </source>
</evidence>
<dbReference type="SUPFAM" id="SSF48264">
    <property type="entry name" value="Cytochrome P450"/>
    <property type="match status" value="1"/>
</dbReference>
<dbReference type="STRING" id="692275.N1QKY0"/>
<dbReference type="AlphaFoldDB" id="N1QKY0"/>
<comment type="cofactor">
    <cofactor evidence="1 8">
        <name>heme</name>
        <dbReference type="ChEBI" id="CHEBI:30413"/>
    </cofactor>
</comment>
<dbReference type="eggNOG" id="KOG0684">
    <property type="taxonomic scope" value="Eukaryota"/>
</dbReference>
<dbReference type="GeneID" id="27906550"/>
<dbReference type="GO" id="GO:0005506">
    <property type="term" value="F:iron ion binding"/>
    <property type="evidence" value="ECO:0007669"/>
    <property type="project" value="InterPro"/>
</dbReference>
<evidence type="ECO:0000256" key="6">
    <source>
        <dbReference type="ARBA" id="ARBA00023004"/>
    </source>
</evidence>
<evidence type="ECO:0000256" key="7">
    <source>
        <dbReference type="ARBA" id="ARBA00023033"/>
    </source>
</evidence>
<evidence type="ECO:0000256" key="9">
    <source>
        <dbReference type="RuleBase" id="RU000461"/>
    </source>
</evidence>
<feature type="binding site" description="axial binding residue" evidence="8">
    <location>
        <position position="212"/>
    </location>
    <ligand>
        <name>heme</name>
        <dbReference type="ChEBI" id="CHEBI:30413"/>
    </ligand>
    <ligandPart>
        <name>Fe</name>
        <dbReference type="ChEBI" id="CHEBI:18248"/>
    </ligandPart>
</feature>
<dbReference type="Gene3D" id="1.10.630.10">
    <property type="entry name" value="Cytochrome P450"/>
    <property type="match status" value="1"/>
</dbReference>
<protein>
    <submittedName>
        <fullName evidence="10">Cytochrome P450</fullName>
    </submittedName>
</protein>
<proteinExistence type="inferred from homology"/>
<evidence type="ECO:0000256" key="2">
    <source>
        <dbReference type="ARBA" id="ARBA00010617"/>
    </source>
</evidence>
<keyword evidence="11" id="KW-1185">Reference proteome</keyword>
<dbReference type="Proteomes" id="UP000016931">
    <property type="component" value="Unassembled WGS sequence"/>
</dbReference>
<dbReference type="Pfam" id="PF00067">
    <property type="entry name" value="p450"/>
    <property type="match status" value="1"/>
</dbReference>
<dbReference type="PROSITE" id="PS00086">
    <property type="entry name" value="CYTOCHROME_P450"/>
    <property type="match status" value="1"/>
</dbReference>
<dbReference type="GO" id="GO:0016705">
    <property type="term" value="F:oxidoreductase activity, acting on paired donors, with incorporation or reduction of molecular oxygen"/>
    <property type="evidence" value="ECO:0007669"/>
    <property type="project" value="InterPro"/>
</dbReference>
<name>N1QKY0_SPHMS</name>
<dbReference type="InterPro" id="IPR001128">
    <property type="entry name" value="Cyt_P450"/>
</dbReference>
<evidence type="ECO:0000313" key="11">
    <source>
        <dbReference type="Proteomes" id="UP000016931"/>
    </source>
</evidence>
<dbReference type="InterPro" id="IPR017972">
    <property type="entry name" value="Cyt_P450_CS"/>
</dbReference>
<evidence type="ECO:0000256" key="3">
    <source>
        <dbReference type="ARBA" id="ARBA00022617"/>
    </source>
</evidence>
<dbReference type="PRINTS" id="PR00465">
    <property type="entry name" value="EP450IV"/>
</dbReference>
<dbReference type="OrthoDB" id="1844152at2759"/>
<dbReference type="RefSeq" id="XP_016765073.1">
    <property type="nucleotide sequence ID" value="XM_016909413.1"/>
</dbReference>
<evidence type="ECO:0000256" key="1">
    <source>
        <dbReference type="ARBA" id="ARBA00001971"/>
    </source>
</evidence>
<keyword evidence="3 8" id="KW-0349">Heme</keyword>
<keyword evidence="7 9" id="KW-0503">Monooxygenase</keyword>
<dbReference type="InterPro" id="IPR002403">
    <property type="entry name" value="Cyt_P450_E_grp-IV"/>
</dbReference>
<dbReference type="PANTHER" id="PTHR46206:SF2">
    <property type="entry name" value="CYTOCHROME P450 MONOOXYGENASE AUSG-RELATED"/>
    <property type="match status" value="1"/>
</dbReference>
<evidence type="ECO:0000256" key="8">
    <source>
        <dbReference type="PIRSR" id="PIRSR602403-1"/>
    </source>
</evidence>
<dbReference type="EMBL" id="KB456260">
    <property type="protein sequence ID" value="EMF16952.1"/>
    <property type="molecule type" value="Genomic_DNA"/>
</dbReference>
<dbReference type="OMA" id="AYMLLHY"/>
<evidence type="ECO:0000256" key="4">
    <source>
        <dbReference type="ARBA" id="ARBA00022723"/>
    </source>
</evidence>
<dbReference type="PANTHER" id="PTHR46206">
    <property type="entry name" value="CYTOCHROME P450"/>
    <property type="match status" value="1"/>
</dbReference>
<evidence type="ECO:0000256" key="5">
    <source>
        <dbReference type="ARBA" id="ARBA00023002"/>
    </source>
</evidence>
<dbReference type="GO" id="GO:0020037">
    <property type="term" value="F:heme binding"/>
    <property type="evidence" value="ECO:0007669"/>
    <property type="project" value="InterPro"/>
</dbReference>
<dbReference type="HOGENOM" id="CLU_022195_1_2_1"/>
<dbReference type="InterPro" id="IPR036396">
    <property type="entry name" value="Cyt_P450_sf"/>
</dbReference>